<feature type="region of interest" description="Disordered" evidence="1">
    <location>
        <begin position="1135"/>
        <end position="1159"/>
    </location>
</feature>
<dbReference type="Gene3D" id="2.120.10.80">
    <property type="entry name" value="Kelch-type beta propeller"/>
    <property type="match status" value="1"/>
</dbReference>
<feature type="compositionally biased region" description="Basic and acidic residues" evidence="1">
    <location>
        <begin position="1239"/>
        <end position="1261"/>
    </location>
</feature>
<feature type="compositionally biased region" description="Low complexity" evidence="1">
    <location>
        <begin position="1275"/>
        <end position="1284"/>
    </location>
</feature>
<dbReference type="OMA" id="LVMPYER"/>
<feature type="region of interest" description="Disordered" evidence="1">
    <location>
        <begin position="1668"/>
        <end position="1701"/>
    </location>
</feature>
<keyword evidence="3" id="KW-1185">Reference proteome</keyword>
<dbReference type="VEuPathDB" id="TriTrypDB:Lsey_0003_0170"/>
<feature type="compositionally biased region" description="Basic and acidic residues" evidence="1">
    <location>
        <begin position="1286"/>
        <end position="1295"/>
    </location>
</feature>
<evidence type="ECO:0000313" key="2">
    <source>
        <dbReference type="EMBL" id="KPI90624.1"/>
    </source>
</evidence>
<feature type="compositionally biased region" description="Low complexity" evidence="1">
    <location>
        <begin position="620"/>
        <end position="643"/>
    </location>
</feature>
<dbReference type="PANTHER" id="PTHR24216">
    <property type="entry name" value="PAXILLIN-RELATED"/>
    <property type="match status" value="1"/>
</dbReference>
<feature type="compositionally biased region" description="Low complexity" evidence="1">
    <location>
        <begin position="356"/>
        <end position="373"/>
    </location>
</feature>
<dbReference type="SUPFAM" id="SSF117281">
    <property type="entry name" value="Kelch motif"/>
    <property type="match status" value="1"/>
</dbReference>
<feature type="compositionally biased region" description="Pro residues" evidence="1">
    <location>
        <begin position="868"/>
        <end position="877"/>
    </location>
</feature>
<gene>
    <name evidence="2" type="ORF">ABL78_0220</name>
</gene>
<feature type="region of interest" description="Disordered" evidence="1">
    <location>
        <begin position="522"/>
        <end position="570"/>
    </location>
</feature>
<feature type="region of interest" description="Disordered" evidence="1">
    <location>
        <begin position="864"/>
        <end position="884"/>
    </location>
</feature>
<reference evidence="2 3" key="1">
    <citation type="journal article" date="2015" name="PLoS Pathog.">
        <title>Leptomonas seymouri: Adaptations to the Dixenous Life Cycle Analyzed by Genome Sequencing, Transcriptome Profiling and Co-infection with Leishmania donovani.</title>
        <authorList>
            <person name="Kraeva N."/>
            <person name="Butenko A."/>
            <person name="Hlavacova J."/>
            <person name="Kostygov A."/>
            <person name="Myskova J."/>
            <person name="Grybchuk D."/>
            <person name="Lestinova T."/>
            <person name="Votypka J."/>
            <person name="Volf P."/>
            <person name="Opperdoes F."/>
            <person name="Flegontov P."/>
            <person name="Lukes J."/>
            <person name="Yurchenko V."/>
        </authorList>
    </citation>
    <scope>NUCLEOTIDE SEQUENCE [LARGE SCALE GENOMIC DNA]</scope>
    <source>
        <strain evidence="2 3">ATCC 30220</strain>
    </source>
</reference>
<protein>
    <recommendedName>
        <fullName evidence="4">Protein kinase domain-containing protein</fullName>
    </recommendedName>
</protein>
<feature type="region of interest" description="Disordered" evidence="1">
    <location>
        <begin position="1584"/>
        <end position="1618"/>
    </location>
</feature>
<comment type="caution">
    <text evidence="2">The sequence shown here is derived from an EMBL/GenBank/DDBJ whole genome shotgun (WGS) entry which is preliminary data.</text>
</comment>
<dbReference type="Proteomes" id="UP000038009">
    <property type="component" value="Unassembled WGS sequence"/>
</dbReference>
<feature type="compositionally biased region" description="Polar residues" evidence="1">
    <location>
        <begin position="1875"/>
        <end position="1901"/>
    </location>
</feature>
<proteinExistence type="predicted"/>
<feature type="compositionally biased region" description="Pro residues" evidence="1">
    <location>
        <begin position="551"/>
        <end position="570"/>
    </location>
</feature>
<feature type="region of interest" description="Disordered" evidence="1">
    <location>
        <begin position="1875"/>
        <end position="1915"/>
    </location>
</feature>
<feature type="region of interest" description="Disordered" evidence="1">
    <location>
        <begin position="2036"/>
        <end position="2055"/>
    </location>
</feature>
<feature type="compositionally biased region" description="Polar residues" evidence="1">
    <location>
        <begin position="1584"/>
        <end position="1597"/>
    </location>
</feature>
<sequence>MGMPPTPNRFTSRLPVRAVLLLCLTLILFLGGYIENDVTEAASSSAAPGAHAGGYLRAPRVLVFARAAPVTSPLPPPVPAEPWHVLNESLLPYPIFYAATAILDNSVVLLGGCTTTSCAIPVGQTAGRARAFSTTKKGGPSSGPAISPVMPSRFKGAKSPYHERSIALDVKTKTMTPLTRLTLPAGLGFAGRHAAVTLTDSVYVPRSCTMTTLSPESIADMSADELQALQEAYAPVVAFYPEETKAHPRADGAAPAVNISYYKVPAERVRVNASCTALATENKILIIGGFLLSTQSVTASVDAFNVVTRKYESEVVFLSSPVLQPSVAASTGFAAVAGGWTYTMSGITTQEHRRQPLSPVPSSSSSAASASLSPAPPTPTIKYLFDLLFFESGRLRHNRQLNRSTPRSATAHQHLRSSSSICLSPVGAELLPRDVLQHILLAEHGCRIEVFGGQVVLTDHSLAHIAVLDVRATSVQTSLASSMKTQLMVRTRYSPPLQSHSMQTATQKVGLHSTAFSAGAKTSGVVSTEGSGSEQSTTSSHESAVSSASSSPPPPPSPSPEPAPTLPPEPVYHYRWEQPILISLPLSRRAVAAKAHGAGPTMGETEHAVSPSRGASLTNEASDSCTSTTTTTAEPTSTPAPDANTSTDTILVFMALGGEDVWTRKVPERDKAAVGNDVSLSVPRLSPCLGSAASSSSAPNPPHETVICRTPAQRWAQRYVPDSAYDADRDDLLSIKMPTPIWPADLTLQTTSEGTIQLGFPDVNYTRYCSWASDHFHKDADREEEVVCAVRLSSRRDCVGNTAGTLDTVYSGAPNASVLFRASGSTTPVYACFGYVVQPISLPTCSAQHSFSVLNPMMPLRILDNTPTLPPPAPNPTRDPSDKTTSSPLFMVAVGISVVTLMVAVLLVARLQHVPEEGLLVEGLFARGYTHNAGGGGGSLHGHYARVPGSDVDLDVDGEVGGPAPHREGTDGPLTQLADFQQLVVSVAEANEALMLKSAADVLCLHQRRYRILSRVGQGDHSLCFLALRKPNPAHQPSLLVLDVGYPPAAGGPHMSRRGVPRFPATSFPGLEATAASAAGGGHAAPCSTTSSLWAARYDQKAAVVVKYTRCPDDTTRAVITRMCERLRDLQASGGVHSLASMSSRSSDPSSRRSRANGGAAMGWLRDQQQRYQQHNSNYRHTSLFSEVPSCVLSGISDTAVNAARAGQGASADAFVEGSSRDTQHHTTSAPPTLPHMEPSTEAHQHDSADRLHQPVDRESAHCNQESDGLPSVSTAAAAATAAANKQREPVKVDGEAEEEDVCPWLDAHEIDVVLSLFLLLPADLFVSYEVSVLQQQQQQQQRQPHHAFLLDPHRGTGLAMGGGVARQSPSLYPIAAQWNRQCMYVGQAGVTKDRRGQCSGNETTRQASKGFRDRFIKKADSTEKKQNLSPAARAFVASLASGAPRMCWDACVNPLQPPTVSAWSLCLVMPYERAGDLAGFVRRARQLLPADAWQSPNTWGCNDGDRRGGLRSTAARWTLALTKAKHCWSESLLCSLLFQISAGLQLLHQQSPPILQGDLKDTNVLLREPTVFSVASRRVHTSVLRTSEGNDTQSQGAGIDPLLSPIADGPSRHHPSHAFSNEAVHASAPPPSTPGAFGLAAASLSSAPARRTGNVVVEAAASVWRAGNQASPPAPTADASSKPSMGATAAAHDQHLSHPSPQLFPPPAEWYLSTKTYLPVSLTDGGMSWWLAVQLPQRLRGCFGFTTHSTLRQTPAGRCWLSRYQLPQSGGDPLATSCDGAPPEEAVAGLAHFLFCFIEVPTHIAPELIWGQLCQLSSAAAVGESGSGGVGVRGDAIGLGSRQPAARQPRGADPLPAAPASHAVASFVQTDGCTSVQDSNAQRGPPASQRSESSNGTNTYAVEAGDASRDSSEGALMGDAFASETVAEVKADDTKDEEIDEDSEVAVCDEADDEEGVFSPDEVSILTSTMWKAEGLTRVSRQLPRERANGSVDRSTRGGDPISAAHTAAAVRVGGVPSSMSNAAVPISGSIHPTALSAPAPPSPPPVSSSNHAYSPLLPPYKTYRFVQNPHSSAAVGGGNRGGGSQSNSSVYEMLIQRVLAMDTASDVWSLGVLLYGMCTDALTEETEGGGEVPVFAEARHTQRQQAGDAAAADASTFMSNASRLAQRAFAALLGDLFALAYGSPQVHEAPPATATAESLTIGNAGSPCDEDRVWWPRSCALESEVEDVFLSAGYSSTFAQLMARMLSPVAARRPPAAEIVDQVRLVVPTAAPSSTVASQHTNSSSPAMTALSEVPCVASRPDAACDKYSGRAHSGGGAAESDSGDCSRTAATVLNESTALMKLRKRSWC</sequence>
<feature type="region of interest" description="Disordered" evidence="1">
    <location>
        <begin position="1212"/>
        <end position="1297"/>
    </location>
</feature>
<dbReference type="OrthoDB" id="538607at2759"/>
<evidence type="ECO:0008006" key="4">
    <source>
        <dbReference type="Google" id="ProtNLM"/>
    </source>
</evidence>
<dbReference type="Gene3D" id="1.10.510.10">
    <property type="entry name" value="Transferase(Phosphotransferase) domain 1"/>
    <property type="match status" value="1"/>
</dbReference>
<dbReference type="InterPro" id="IPR015915">
    <property type="entry name" value="Kelch-typ_b-propeller"/>
</dbReference>
<organism evidence="2 3">
    <name type="scientific">Leptomonas seymouri</name>
    <dbReference type="NCBI Taxonomy" id="5684"/>
    <lineage>
        <taxon>Eukaryota</taxon>
        <taxon>Discoba</taxon>
        <taxon>Euglenozoa</taxon>
        <taxon>Kinetoplastea</taxon>
        <taxon>Metakinetoplastina</taxon>
        <taxon>Trypanosomatida</taxon>
        <taxon>Trypanosomatidae</taxon>
        <taxon>Leishmaniinae</taxon>
        <taxon>Leptomonas</taxon>
    </lineage>
</organism>
<evidence type="ECO:0000313" key="3">
    <source>
        <dbReference type="Proteomes" id="UP000038009"/>
    </source>
</evidence>
<dbReference type="PANTHER" id="PTHR24216:SF65">
    <property type="entry name" value="PAXILLIN-LIKE PROTEIN 1"/>
    <property type="match status" value="1"/>
</dbReference>
<dbReference type="EMBL" id="LJSK01000003">
    <property type="protein sequence ID" value="KPI90624.1"/>
    <property type="molecule type" value="Genomic_DNA"/>
</dbReference>
<evidence type="ECO:0000256" key="1">
    <source>
        <dbReference type="SAM" id="MobiDB-lite"/>
    </source>
</evidence>
<name>A0A0N1IML3_LEPSE</name>
<dbReference type="SUPFAM" id="SSF56112">
    <property type="entry name" value="Protein kinase-like (PK-like)"/>
    <property type="match status" value="2"/>
</dbReference>
<dbReference type="InterPro" id="IPR011009">
    <property type="entry name" value="Kinase-like_dom_sf"/>
</dbReference>
<accession>A0A0N1IML3</accession>
<feature type="compositionally biased region" description="Low complexity" evidence="1">
    <location>
        <begin position="522"/>
        <end position="550"/>
    </location>
</feature>
<feature type="region of interest" description="Disordered" evidence="1">
    <location>
        <begin position="351"/>
        <end position="375"/>
    </location>
</feature>
<feature type="region of interest" description="Disordered" evidence="1">
    <location>
        <begin position="1834"/>
        <end position="1860"/>
    </location>
</feature>
<feature type="compositionally biased region" description="Low complexity" evidence="1">
    <location>
        <begin position="1138"/>
        <end position="1149"/>
    </location>
</feature>
<feature type="region of interest" description="Disordered" evidence="1">
    <location>
        <begin position="595"/>
        <end position="645"/>
    </location>
</feature>